<sequence>MNVRKASEEEAENLCIEDHHEVETSSSTLLLHPCSFFQFFLRTCLRCLGFLDPFKDPTTDPPVEEDGENGSSYLCPMFSRRPKRRRPDPGNGGQINNLPS</sequence>
<comment type="caution">
    <text evidence="4">The sequence shown here is derived from an EMBL/GenBank/DDBJ whole genome shotgun (WGS) entry which is preliminary data.</text>
</comment>
<dbReference type="OrthoDB" id="788029at2759"/>
<evidence type="ECO:0000256" key="1">
    <source>
        <dbReference type="ARBA" id="ARBA00011021"/>
    </source>
</evidence>
<dbReference type="EMBL" id="JAGYWB010000014">
    <property type="protein sequence ID" value="KAI0499186.1"/>
    <property type="molecule type" value="Genomic_DNA"/>
</dbReference>
<comment type="similarity">
    <text evidence="1">Belongs to the brassicaceae elicitor peptide family.</text>
</comment>
<dbReference type="InterPro" id="IPR035176">
    <property type="entry name" value="PEP"/>
</dbReference>
<evidence type="ECO:0000256" key="2">
    <source>
        <dbReference type="ARBA" id="ARBA00022821"/>
    </source>
</evidence>
<evidence type="ECO:0000313" key="4">
    <source>
        <dbReference type="EMBL" id="KAI0499186.1"/>
    </source>
</evidence>
<gene>
    <name evidence="4" type="ORF">KFK09_020088</name>
</gene>
<feature type="region of interest" description="Disordered" evidence="3">
    <location>
        <begin position="56"/>
        <end position="100"/>
    </location>
</feature>
<dbReference type="GO" id="GO:0045087">
    <property type="term" value="P:innate immune response"/>
    <property type="evidence" value="ECO:0007669"/>
    <property type="project" value="InterPro"/>
</dbReference>
<accession>A0A8T3ARC4</accession>
<proteinExistence type="inferred from homology"/>
<reference evidence="4" key="1">
    <citation type="journal article" date="2022" name="Front. Genet.">
        <title>Chromosome-Scale Assembly of the Dendrobium nobile Genome Provides Insights Into the Molecular Mechanism of the Biosynthesis of the Medicinal Active Ingredient of Dendrobium.</title>
        <authorList>
            <person name="Xu Q."/>
            <person name="Niu S.-C."/>
            <person name="Li K.-L."/>
            <person name="Zheng P.-J."/>
            <person name="Zhang X.-J."/>
            <person name="Jia Y."/>
            <person name="Liu Y."/>
            <person name="Niu Y.-X."/>
            <person name="Yu L.-H."/>
            <person name="Chen D.-F."/>
            <person name="Zhang G.-Q."/>
        </authorList>
    </citation>
    <scope>NUCLEOTIDE SEQUENCE</scope>
    <source>
        <tissue evidence="4">Leaf</tissue>
    </source>
</reference>
<keyword evidence="5" id="KW-1185">Reference proteome</keyword>
<dbReference type="Pfam" id="PF17232">
    <property type="entry name" value="Pep1_7"/>
    <property type="match status" value="1"/>
</dbReference>
<evidence type="ECO:0000313" key="5">
    <source>
        <dbReference type="Proteomes" id="UP000829196"/>
    </source>
</evidence>
<name>A0A8T3ARC4_DENNO</name>
<keyword evidence="2" id="KW-0611">Plant defense</keyword>
<dbReference type="Proteomes" id="UP000829196">
    <property type="component" value="Unassembled WGS sequence"/>
</dbReference>
<organism evidence="4 5">
    <name type="scientific">Dendrobium nobile</name>
    <name type="common">Orchid</name>
    <dbReference type="NCBI Taxonomy" id="94219"/>
    <lineage>
        <taxon>Eukaryota</taxon>
        <taxon>Viridiplantae</taxon>
        <taxon>Streptophyta</taxon>
        <taxon>Embryophyta</taxon>
        <taxon>Tracheophyta</taxon>
        <taxon>Spermatophyta</taxon>
        <taxon>Magnoliopsida</taxon>
        <taxon>Liliopsida</taxon>
        <taxon>Asparagales</taxon>
        <taxon>Orchidaceae</taxon>
        <taxon>Epidendroideae</taxon>
        <taxon>Malaxideae</taxon>
        <taxon>Dendrobiinae</taxon>
        <taxon>Dendrobium</taxon>
    </lineage>
</organism>
<protein>
    <submittedName>
        <fullName evidence="4">Uncharacterized protein</fullName>
    </submittedName>
</protein>
<evidence type="ECO:0000256" key="3">
    <source>
        <dbReference type="SAM" id="MobiDB-lite"/>
    </source>
</evidence>
<dbReference type="AlphaFoldDB" id="A0A8T3ARC4"/>